<comment type="caution">
    <text evidence="1">The sequence shown here is derived from an EMBL/GenBank/DDBJ whole genome shotgun (WGS) entry which is preliminary data.</text>
</comment>
<gene>
    <name evidence="1" type="ORF">GCM10020369_13640</name>
</gene>
<dbReference type="RefSeq" id="WP_345727115.1">
    <property type="nucleotide sequence ID" value="NZ_BAAAYN010000007.1"/>
</dbReference>
<name>A0ABP6STN7_9ACTN</name>
<protein>
    <recommendedName>
        <fullName evidence="3">Transcriptional regulator, AbiEi antitoxin, Type IV TA system</fullName>
    </recommendedName>
</protein>
<dbReference type="EMBL" id="BAAAYN010000007">
    <property type="protein sequence ID" value="GAA3384332.1"/>
    <property type="molecule type" value="Genomic_DNA"/>
</dbReference>
<evidence type="ECO:0000313" key="1">
    <source>
        <dbReference type="EMBL" id="GAA3384332.1"/>
    </source>
</evidence>
<dbReference type="Proteomes" id="UP001501676">
    <property type="component" value="Unassembled WGS sequence"/>
</dbReference>
<accession>A0ABP6STN7</accession>
<evidence type="ECO:0008006" key="3">
    <source>
        <dbReference type="Google" id="ProtNLM"/>
    </source>
</evidence>
<keyword evidence="2" id="KW-1185">Reference proteome</keyword>
<reference evidence="2" key="1">
    <citation type="journal article" date="2019" name="Int. J. Syst. Evol. Microbiol.">
        <title>The Global Catalogue of Microorganisms (GCM) 10K type strain sequencing project: providing services to taxonomists for standard genome sequencing and annotation.</title>
        <authorList>
            <consortium name="The Broad Institute Genomics Platform"/>
            <consortium name="The Broad Institute Genome Sequencing Center for Infectious Disease"/>
            <person name="Wu L."/>
            <person name="Ma J."/>
        </authorList>
    </citation>
    <scope>NUCLEOTIDE SEQUENCE [LARGE SCALE GENOMIC DNA]</scope>
    <source>
        <strain evidence="2">JCM 9458</strain>
    </source>
</reference>
<proteinExistence type="predicted"/>
<evidence type="ECO:0000313" key="2">
    <source>
        <dbReference type="Proteomes" id="UP001501676"/>
    </source>
</evidence>
<sequence>MHSRTGSADLVELQSGLVLRSQALACGLSRDAIAWQLQRGSWQRVLTGLYATFTGTLSEHQRLQAAALYGGPGAQITGAAALRKRRLRYAPSDPRVQILVPPPARRTSRGFVLVTSTKRPDLHPRLHPAMEICSVARAGADAARSGYALRDVRAFLTEMVQRRMTTVAALTEEALRGPKAHSGTLRRVVAELRAGVRSAPEAELREVVRRSRMLPLVRWNPTLTASDGTRLPSPDGWIQDAGLALESNSYEFHASPQDWRRTYERHNRLAAHGVQTLHFTPRDVREDPEYVLATIEKAYLERQRGFTAVTAE</sequence>
<organism evidence="1 2">
    <name type="scientific">Cryptosporangium minutisporangium</name>
    <dbReference type="NCBI Taxonomy" id="113569"/>
    <lineage>
        <taxon>Bacteria</taxon>
        <taxon>Bacillati</taxon>
        <taxon>Actinomycetota</taxon>
        <taxon>Actinomycetes</taxon>
        <taxon>Cryptosporangiales</taxon>
        <taxon>Cryptosporangiaceae</taxon>
        <taxon>Cryptosporangium</taxon>
    </lineage>
</organism>